<dbReference type="EMBL" id="JAPWTJ010001451">
    <property type="protein sequence ID" value="KAJ8971651.1"/>
    <property type="molecule type" value="Genomic_DNA"/>
</dbReference>
<proteinExistence type="predicted"/>
<keyword evidence="2" id="KW-1185">Reference proteome</keyword>
<evidence type="ECO:0000313" key="2">
    <source>
        <dbReference type="Proteomes" id="UP001162164"/>
    </source>
</evidence>
<dbReference type="Gene3D" id="2.40.70.10">
    <property type="entry name" value="Acid Proteases"/>
    <property type="match status" value="1"/>
</dbReference>
<evidence type="ECO:0000313" key="1">
    <source>
        <dbReference type="EMBL" id="KAJ8971651.1"/>
    </source>
</evidence>
<organism evidence="1 2">
    <name type="scientific">Molorchus minor</name>
    <dbReference type="NCBI Taxonomy" id="1323400"/>
    <lineage>
        <taxon>Eukaryota</taxon>
        <taxon>Metazoa</taxon>
        <taxon>Ecdysozoa</taxon>
        <taxon>Arthropoda</taxon>
        <taxon>Hexapoda</taxon>
        <taxon>Insecta</taxon>
        <taxon>Pterygota</taxon>
        <taxon>Neoptera</taxon>
        <taxon>Endopterygota</taxon>
        <taxon>Coleoptera</taxon>
        <taxon>Polyphaga</taxon>
        <taxon>Cucujiformia</taxon>
        <taxon>Chrysomeloidea</taxon>
        <taxon>Cerambycidae</taxon>
        <taxon>Lamiinae</taxon>
        <taxon>Monochamini</taxon>
        <taxon>Molorchus</taxon>
    </lineage>
</organism>
<dbReference type="Proteomes" id="UP001162164">
    <property type="component" value="Unassembled WGS sequence"/>
</dbReference>
<comment type="caution">
    <text evidence="1">The sequence shown here is derived from an EMBL/GenBank/DDBJ whole genome shotgun (WGS) entry which is preliminary data.</text>
</comment>
<dbReference type="InterPro" id="IPR021109">
    <property type="entry name" value="Peptidase_aspartic_dom_sf"/>
</dbReference>
<evidence type="ECO:0008006" key="3">
    <source>
        <dbReference type="Google" id="ProtNLM"/>
    </source>
</evidence>
<reference evidence="1" key="1">
    <citation type="journal article" date="2023" name="Insect Mol. Biol.">
        <title>Genome sequencing provides insights into the evolution of gene families encoding plant cell wall-degrading enzymes in longhorned beetles.</title>
        <authorList>
            <person name="Shin N.R."/>
            <person name="Okamura Y."/>
            <person name="Kirsch R."/>
            <person name="Pauchet Y."/>
        </authorList>
    </citation>
    <scope>NUCLEOTIDE SEQUENCE</scope>
    <source>
        <strain evidence="1">MMC_N1</strain>
    </source>
</reference>
<name>A0ABQ9J2Q4_9CUCU</name>
<sequence>MENLQTTMNGVEEWFNDWRLQPNPTKSQLIIFNHNPTNRGSHDLRSCRSSAQCRQCGSKKHHSLLCFDKHKSRAQGTDNALPVVSESQPTSNENAVLPVQPSSSTLLVGAGLVAKQSQTVLLATALVDVCDIKGNYHSLRCLLDSGSMTSFISQRAVNRLNLQKFGCSTELKGLGSMASSVNFGVTLAIKPVKKLSPILFTTAIILDKICDPMPTTNLSNIQWSHLADLQLADPHFARTGSVDLLIGADLFSKILLNERIYGADGEPDALNSIFGYILTGKINLTSPPALTSLFCASHEPSLETTMQQFWTVENVPSPLSTLTPDEETCESIFLETHSRDTTGRYTTLIFELNALMQLGGFDLRKWSSNDTSLLRDLPPSHVSMDPLTFNDTSSDLSVKIVLAWIRSQPHRFTTFVANRISYIQTKVPRLSWCYINTLDNPADVASRGILPRSFTSCHLWFQGPAFLYDTALISHDAPNLDDAALFSR</sequence>
<dbReference type="PANTHER" id="PTHR47331">
    <property type="entry name" value="PHD-TYPE DOMAIN-CONTAINING PROTEIN"/>
    <property type="match status" value="1"/>
</dbReference>
<accession>A0ABQ9J2Q4</accession>
<protein>
    <recommendedName>
        <fullName evidence="3">Peptidase aspartic putative domain-containing protein</fullName>
    </recommendedName>
</protein>
<gene>
    <name evidence="1" type="ORF">NQ317_015340</name>
</gene>
<dbReference type="PANTHER" id="PTHR47331:SF5">
    <property type="entry name" value="RIBONUCLEASE H"/>
    <property type="match status" value="1"/>
</dbReference>